<dbReference type="RefSeq" id="WP_259487138.1">
    <property type="nucleotide sequence ID" value="NZ_JANTEZ010000005.1"/>
</dbReference>
<name>A0ABT2GHD4_9MICO</name>
<keyword evidence="3" id="KW-1185">Reference proteome</keyword>
<evidence type="ECO:0000313" key="2">
    <source>
        <dbReference type="EMBL" id="MCS5715630.1"/>
    </source>
</evidence>
<feature type="compositionally biased region" description="Basic and acidic residues" evidence="1">
    <location>
        <begin position="1"/>
        <end position="30"/>
    </location>
</feature>
<proteinExistence type="predicted"/>
<dbReference type="Proteomes" id="UP001165580">
    <property type="component" value="Unassembled WGS sequence"/>
</dbReference>
<feature type="region of interest" description="Disordered" evidence="1">
    <location>
        <begin position="1"/>
        <end position="32"/>
    </location>
</feature>
<evidence type="ECO:0000256" key="1">
    <source>
        <dbReference type="SAM" id="MobiDB-lite"/>
    </source>
</evidence>
<evidence type="ECO:0000313" key="3">
    <source>
        <dbReference type="Proteomes" id="UP001165580"/>
    </source>
</evidence>
<sequence>MSDDRTETRNEQRTTDRDDGPDAAHRRPEGLDDATVEALGKLSEALEVMEQARGFLYGFHRLTGKADLALGEAVGLLRDAGHDELADRIDREVVGRNVIEGRWTFQIVEDFDDTYYTAFRDAERDARDQLAAGRRHLFEAEMKEDRRTHGRRHHEARP</sequence>
<dbReference type="EMBL" id="JANTEZ010000005">
    <property type="protein sequence ID" value="MCS5715630.1"/>
    <property type="molecule type" value="Genomic_DNA"/>
</dbReference>
<protein>
    <submittedName>
        <fullName evidence="2">Uncharacterized protein</fullName>
    </submittedName>
</protein>
<reference evidence="2" key="1">
    <citation type="submission" date="2022-08" db="EMBL/GenBank/DDBJ databases">
        <authorList>
            <person name="Deng Y."/>
            <person name="Han X.-F."/>
            <person name="Zhang Y.-Q."/>
        </authorList>
    </citation>
    <scope>NUCLEOTIDE SEQUENCE</scope>
    <source>
        <strain evidence="2">CPCC 205716</strain>
    </source>
</reference>
<gene>
    <name evidence="2" type="ORF">NVV95_13845</name>
</gene>
<accession>A0ABT2GHD4</accession>
<comment type="caution">
    <text evidence="2">The sequence shown here is derived from an EMBL/GenBank/DDBJ whole genome shotgun (WGS) entry which is preliminary data.</text>
</comment>
<organism evidence="2 3">
    <name type="scientific">Herbiconiux gentiana</name>
    <dbReference type="NCBI Taxonomy" id="2970912"/>
    <lineage>
        <taxon>Bacteria</taxon>
        <taxon>Bacillati</taxon>
        <taxon>Actinomycetota</taxon>
        <taxon>Actinomycetes</taxon>
        <taxon>Micrococcales</taxon>
        <taxon>Microbacteriaceae</taxon>
        <taxon>Herbiconiux</taxon>
    </lineage>
</organism>